<organism evidence="1 2">
    <name type="scientific">Candidatus Agrococcus pullicola</name>
    <dbReference type="NCBI Taxonomy" id="2838429"/>
    <lineage>
        <taxon>Bacteria</taxon>
        <taxon>Bacillati</taxon>
        <taxon>Actinomycetota</taxon>
        <taxon>Actinomycetes</taxon>
        <taxon>Micrococcales</taxon>
        <taxon>Microbacteriaceae</taxon>
        <taxon>Agrococcus</taxon>
    </lineage>
</organism>
<protein>
    <submittedName>
        <fullName evidence="1">Glycosyltransferase family 2 protein</fullName>
    </submittedName>
</protein>
<comment type="caution">
    <text evidence="1">The sequence shown here is derived from an EMBL/GenBank/DDBJ whole genome shotgun (WGS) entry which is preliminary data.</text>
</comment>
<reference evidence="1" key="1">
    <citation type="journal article" date="2021" name="PeerJ">
        <title>Extensive microbial diversity within the chicken gut microbiome revealed by metagenomics and culture.</title>
        <authorList>
            <person name="Gilroy R."/>
            <person name="Ravi A."/>
            <person name="Getino M."/>
            <person name="Pursley I."/>
            <person name="Horton D.L."/>
            <person name="Alikhan N.F."/>
            <person name="Baker D."/>
            <person name="Gharbi K."/>
            <person name="Hall N."/>
            <person name="Watson M."/>
            <person name="Adriaenssens E.M."/>
            <person name="Foster-Nyarko E."/>
            <person name="Jarju S."/>
            <person name="Secka A."/>
            <person name="Antonio M."/>
            <person name="Oren A."/>
            <person name="Chaudhuri R.R."/>
            <person name="La Ragione R."/>
            <person name="Hildebrand F."/>
            <person name="Pallen M.J."/>
        </authorList>
    </citation>
    <scope>NUCLEOTIDE SEQUENCE</scope>
    <source>
        <strain evidence="1">ChiGjej1B1-98</strain>
    </source>
</reference>
<dbReference type="EMBL" id="DXDC01000091">
    <property type="protein sequence ID" value="HIY65242.1"/>
    <property type="molecule type" value="Genomic_DNA"/>
</dbReference>
<dbReference type="Gene3D" id="3.90.550.10">
    <property type="entry name" value="Spore Coat Polysaccharide Biosynthesis Protein SpsA, Chain A"/>
    <property type="match status" value="1"/>
</dbReference>
<dbReference type="InterPro" id="IPR029044">
    <property type="entry name" value="Nucleotide-diphossugar_trans"/>
</dbReference>
<dbReference type="Pfam" id="PF13704">
    <property type="entry name" value="Glyco_tranf_2_4"/>
    <property type="match status" value="1"/>
</dbReference>
<reference evidence="1" key="2">
    <citation type="submission" date="2021-04" db="EMBL/GenBank/DDBJ databases">
        <authorList>
            <person name="Gilroy R."/>
        </authorList>
    </citation>
    <scope>NUCLEOTIDE SEQUENCE</scope>
    <source>
        <strain evidence="1">ChiGjej1B1-98</strain>
    </source>
</reference>
<evidence type="ECO:0000313" key="1">
    <source>
        <dbReference type="EMBL" id="HIY65242.1"/>
    </source>
</evidence>
<sequence length="311" mass="34556">MNEPAQRRVVMTMMVRDEADVIAAAIEHHLAEGFDRILVTDNASRDGTREILDAYSRVAPVTVYHDPEHRKQQTQVVTRMARLARVEFGADWVVNSDADEFVVSRTPGASVSDVIRSWPKEIGATTVPVVNLVGPVAKTGGGLVTRMLWRDERSDEQLRAAGVPAHPTPNAIHVGHPGVDVRQGNHFTSLLSKGEPPGGPGIEVLHVPWRSWDQFERKTINAGRGYEANPALRPSPNHHGMRDWRRWQEGRLLPFYLARMVTREPEPGDGFVFEPTLRDALTALDPVLPRYLGPIVDAVRDAPFTDDEVSA</sequence>
<dbReference type="AlphaFoldDB" id="A0A9D1YT34"/>
<proteinExistence type="predicted"/>
<accession>A0A9D1YT34</accession>
<evidence type="ECO:0000313" key="2">
    <source>
        <dbReference type="Proteomes" id="UP000824005"/>
    </source>
</evidence>
<dbReference type="SUPFAM" id="SSF53448">
    <property type="entry name" value="Nucleotide-diphospho-sugar transferases"/>
    <property type="match status" value="1"/>
</dbReference>
<gene>
    <name evidence="1" type="ORF">H9830_03065</name>
</gene>
<dbReference type="Proteomes" id="UP000824005">
    <property type="component" value="Unassembled WGS sequence"/>
</dbReference>
<name>A0A9D1YT34_9MICO</name>